<name>A0ABT5LN29_9GAMM</name>
<dbReference type="EMBL" id="JAQRFI010000067">
    <property type="protein sequence ID" value="MDC9591254.1"/>
    <property type="molecule type" value="Genomic_DNA"/>
</dbReference>
<dbReference type="Pfam" id="PF14220">
    <property type="entry name" value="DUF4329"/>
    <property type="match status" value="1"/>
</dbReference>
<reference evidence="2 3" key="1">
    <citation type="submission" date="2023-02" db="EMBL/GenBank/DDBJ databases">
        <title>Entomopathogenic bacteria.</title>
        <authorList>
            <person name="Machado R.A."/>
        </authorList>
    </citation>
    <scope>NUCLEOTIDE SEQUENCE [LARGE SCALE GENOMIC DNA]</scope>
    <source>
        <strain evidence="2 3">XENO-10</strain>
    </source>
</reference>
<proteinExistence type="predicted"/>
<gene>
    <name evidence="2" type="ORF">PSI23_18665</name>
</gene>
<evidence type="ECO:0000313" key="2">
    <source>
        <dbReference type="EMBL" id="MDC9591254.1"/>
    </source>
</evidence>
<keyword evidence="3" id="KW-1185">Reference proteome</keyword>
<protein>
    <submittedName>
        <fullName evidence="2">DUF4329 domain-containing protein</fullName>
    </submittedName>
</protein>
<comment type="caution">
    <text evidence="2">The sequence shown here is derived from an EMBL/GenBank/DDBJ whole genome shotgun (WGS) entry which is preliminary data.</text>
</comment>
<evidence type="ECO:0000313" key="3">
    <source>
        <dbReference type="Proteomes" id="UP001217178"/>
    </source>
</evidence>
<sequence length="116" mass="13305">MKKVLLILLAFLAVIYSVGSYAGLRGCEKRHYVTCFRTLDDAARTALKIYNKQSINRNKEYGGIIFRDKNGRYGYIRAYVGNNRKQQKSTITKAIFKETAKKCQNSRSISHSRGLF</sequence>
<dbReference type="RefSeq" id="WP_273556484.1">
    <property type="nucleotide sequence ID" value="NZ_JAQRFI010000067.1"/>
</dbReference>
<dbReference type="Proteomes" id="UP001217178">
    <property type="component" value="Unassembled WGS sequence"/>
</dbReference>
<accession>A0ABT5LN29</accession>
<feature type="domain" description="DUF4329" evidence="1">
    <location>
        <begin position="40"/>
        <end position="90"/>
    </location>
</feature>
<evidence type="ECO:0000259" key="1">
    <source>
        <dbReference type="Pfam" id="PF14220"/>
    </source>
</evidence>
<dbReference type="InterPro" id="IPR025479">
    <property type="entry name" value="DUF4329"/>
</dbReference>
<organism evidence="2 3">
    <name type="scientific">Xenorhabdus yunnanensis</name>
    <dbReference type="NCBI Taxonomy" id="3025878"/>
    <lineage>
        <taxon>Bacteria</taxon>
        <taxon>Pseudomonadati</taxon>
        <taxon>Pseudomonadota</taxon>
        <taxon>Gammaproteobacteria</taxon>
        <taxon>Enterobacterales</taxon>
        <taxon>Morganellaceae</taxon>
        <taxon>Xenorhabdus</taxon>
    </lineage>
</organism>